<dbReference type="Proteomes" id="UP000178485">
    <property type="component" value="Chromosome i"/>
</dbReference>
<dbReference type="PRINTS" id="PR00738">
    <property type="entry name" value="GLHYDRLASE20"/>
</dbReference>
<dbReference type="CDD" id="cd06563">
    <property type="entry name" value="GH20_chitobiase-like"/>
    <property type="match status" value="1"/>
</dbReference>
<organism evidence="9 10">
    <name type="scientific">Petrimonas mucosa</name>
    <dbReference type="NCBI Taxonomy" id="1642646"/>
    <lineage>
        <taxon>Bacteria</taxon>
        <taxon>Pseudomonadati</taxon>
        <taxon>Bacteroidota</taxon>
        <taxon>Bacteroidia</taxon>
        <taxon>Bacteroidales</taxon>
        <taxon>Dysgonomonadaceae</taxon>
        <taxon>Petrimonas</taxon>
    </lineage>
</organism>
<accession>A0A1G4G6D8</accession>
<feature type="active site" description="Proton donor" evidence="6">
    <location>
        <position position="321"/>
    </location>
</feature>
<dbReference type="GO" id="GO:0004563">
    <property type="term" value="F:beta-N-acetylhexosaminidase activity"/>
    <property type="evidence" value="ECO:0007669"/>
    <property type="project" value="UniProtKB-EC"/>
</dbReference>
<dbReference type="InterPro" id="IPR017853">
    <property type="entry name" value="GH"/>
</dbReference>
<dbReference type="PANTHER" id="PTHR22600">
    <property type="entry name" value="BETA-HEXOSAMINIDASE"/>
    <property type="match status" value="1"/>
</dbReference>
<dbReference type="Gene3D" id="3.30.379.10">
    <property type="entry name" value="Chitobiase/beta-hexosaminidase domain 2-like"/>
    <property type="match status" value="1"/>
</dbReference>
<dbReference type="SUPFAM" id="SSF51445">
    <property type="entry name" value="(Trans)glycosidases"/>
    <property type="match status" value="1"/>
</dbReference>
<reference evidence="9 10" key="1">
    <citation type="submission" date="2016-08" db="EMBL/GenBank/DDBJ databases">
        <authorList>
            <person name="Seilhamer J.J."/>
        </authorList>
    </citation>
    <scope>NUCLEOTIDE SEQUENCE [LARGE SCALE GENOMIC DNA]</scope>
    <source>
        <strain evidence="9">ING2-E5A</strain>
    </source>
</reference>
<evidence type="ECO:0000256" key="4">
    <source>
        <dbReference type="ARBA" id="ARBA00022801"/>
    </source>
</evidence>
<dbReference type="Pfam" id="PF02838">
    <property type="entry name" value="Glyco_hydro_20b"/>
    <property type="match status" value="1"/>
</dbReference>
<evidence type="ECO:0000313" key="9">
    <source>
        <dbReference type="EMBL" id="SCM57291.1"/>
    </source>
</evidence>
<protein>
    <recommendedName>
        <fullName evidence="3">beta-N-acetylhexosaminidase</fullName>
        <ecNumber evidence="3">3.2.1.52</ecNumber>
    </recommendedName>
</protein>
<evidence type="ECO:0000256" key="3">
    <source>
        <dbReference type="ARBA" id="ARBA00012663"/>
    </source>
</evidence>
<dbReference type="Gene3D" id="3.20.20.80">
    <property type="entry name" value="Glycosidases"/>
    <property type="match status" value="1"/>
</dbReference>
<dbReference type="PANTHER" id="PTHR22600:SF57">
    <property type="entry name" value="BETA-N-ACETYLHEXOSAMINIDASE"/>
    <property type="match status" value="1"/>
</dbReference>
<dbReference type="InterPro" id="IPR015883">
    <property type="entry name" value="Glyco_hydro_20_cat"/>
</dbReference>
<dbReference type="GO" id="GO:0005975">
    <property type="term" value="P:carbohydrate metabolic process"/>
    <property type="evidence" value="ECO:0007669"/>
    <property type="project" value="InterPro"/>
</dbReference>
<keyword evidence="10" id="KW-1185">Reference proteome</keyword>
<evidence type="ECO:0000256" key="2">
    <source>
        <dbReference type="ARBA" id="ARBA00006285"/>
    </source>
</evidence>
<dbReference type="InterPro" id="IPR029018">
    <property type="entry name" value="Hex-like_dom2"/>
</dbReference>
<dbReference type="InterPro" id="IPR025705">
    <property type="entry name" value="Beta_hexosaminidase_sua/sub"/>
</dbReference>
<dbReference type="EC" id="3.2.1.52" evidence="3"/>
<sequence length="538" mass="62562">MIKIEFMKKIILLLFLSLIFVGAVAQIPLIPSPQRYETIPAQFSLSKATIIIHDMELDEVAYYLQKELLRHENLPLTLTSDYEQAPASAISLRLNQLNSKQPVANEKESYSISMDAGLIVVEASHKKGIFNGIITLLQLIRFTEPINGTWQLQCYNIEDAPAYEWRGLMLDESRHFFGKEKVKQLIDWMALYKLNKFHWHLTDSPGWRIEILQYPKLAYVGGIGNHTNPHTPAKYYSQEEIKEIVKYASERQIDIIPEIDMPGHASAANRAYPEYSGGGSQKHPDFTFHPGKEEVYSYLTNILKEVDALFPSQIIHLGGDEVHFGNAKWHTDETILALMKREKLKEMSEVENYFFQRMSDTLFKMNNRLAAWDEIAEFNLNPDKTIVYFWRQDKLQQLQTSLNKGYPIVMTPRLPMYLDYAQDSLHVHGVPANRSRVNSYDKIYNFDPYGYDVNYPLNSNILGMQVNVWTERIATENRLDYMIFPRIAALAEATWTRDNKKNISDFNDRLKKHLVLYEKDDIYYYNPFEPFKTAEPAK</sequence>
<dbReference type="InterPro" id="IPR015882">
    <property type="entry name" value="HEX_bac_N"/>
</dbReference>
<evidence type="ECO:0000256" key="5">
    <source>
        <dbReference type="ARBA" id="ARBA00023295"/>
    </source>
</evidence>
<evidence type="ECO:0000259" key="8">
    <source>
        <dbReference type="Pfam" id="PF02838"/>
    </source>
</evidence>
<dbReference type="SUPFAM" id="SSF55545">
    <property type="entry name" value="beta-N-acetylhexosaminidase-like domain"/>
    <property type="match status" value="1"/>
</dbReference>
<dbReference type="KEGG" id="pmuc:ING2E5A_1270"/>
<name>A0A1G4G6D8_9BACT</name>
<gene>
    <name evidence="9" type="primary">nahA1</name>
    <name evidence="9" type="ORF">ING2E5A_1270</name>
</gene>
<comment type="similarity">
    <text evidence="2">Belongs to the glycosyl hydrolase 20 family.</text>
</comment>
<dbReference type="STRING" id="1642646.ING2E5A_1270"/>
<dbReference type="GO" id="GO:0016020">
    <property type="term" value="C:membrane"/>
    <property type="evidence" value="ECO:0007669"/>
    <property type="project" value="TreeGrafter"/>
</dbReference>
<dbReference type="Pfam" id="PF00728">
    <property type="entry name" value="Glyco_hydro_20"/>
    <property type="match status" value="1"/>
</dbReference>
<feature type="domain" description="Beta-hexosaminidase bacterial type N-terminal" evidence="8">
    <location>
        <begin position="27"/>
        <end position="160"/>
    </location>
</feature>
<evidence type="ECO:0000256" key="1">
    <source>
        <dbReference type="ARBA" id="ARBA00001231"/>
    </source>
</evidence>
<dbReference type="AlphaFoldDB" id="A0A1G4G6D8"/>
<keyword evidence="5 9" id="KW-0326">Glycosidase</keyword>
<evidence type="ECO:0000256" key="6">
    <source>
        <dbReference type="PIRSR" id="PIRSR625705-1"/>
    </source>
</evidence>
<evidence type="ECO:0000313" key="10">
    <source>
        <dbReference type="Proteomes" id="UP000178485"/>
    </source>
</evidence>
<proteinExistence type="inferred from homology"/>
<feature type="domain" description="Glycoside hydrolase family 20 catalytic" evidence="7">
    <location>
        <begin position="163"/>
        <end position="497"/>
    </location>
</feature>
<evidence type="ECO:0000259" key="7">
    <source>
        <dbReference type="Pfam" id="PF00728"/>
    </source>
</evidence>
<keyword evidence="4 9" id="KW-0378">Hydrolase</keyword>
<comment type="catalytic activity">
    <reaction evidence="1">
        <text>Hydrolysis of terminal non-reducing N-acetyl-D-hexosamine residues in N-acetyl-beta-D-hexosaminides.</text>
        <dbReference type="EC" id="3.2.1.52"/>
    </reaction>
</comment>
<dbReference type="EMBL" id="LT608328">
    <property type="protein sequence ID" value="SCM57291.1"/>
    <property type="molecule type" value="Genomic_DNA"/>
</dbReference>
<dbReference type="GO" id="GO:0030203">
    <property type="term" value="P:glycosaminoglycan metabolic process"/>
    <property type="evidence" value="ECO:0007669"/>
    <property type="project" value="TreeGrafter"/>
</dbReference>